<gene>
    <name evidence="1" type="primary">Necator_chrV.g18235</name>
    <name evidence="1" type="ORF">RB195_013444</name>
</gene>
<name>A0ABR1DVY5_NECAM</name>
<evidence type="ECO:0000313" key="1">
    <source>
        <dbReference type="EMBL" id="KAK6754443.1"/>
    </source>
</evidence>
<sequence>MRHIHARNEDFVLPTREQSTDTDLHALLRVAEQIKYHVTALQQIKSRRSDVRQVNGGTVVICGEEVLSQKGGGGFVVQPSNRSSFRFSRDPVTSSGLSLPHQKPISITICYSSTSVADISELGAFYEVLEEVIRNEKFFYEFVVGNYNAKLENLTEGEHRIGRFEKGGLKETAIVSPSLFSSSPLS</sequence>
<comment type="caution">
    <text evidence="1">The sequence shown here is derived from an EMBL/GenBank/DDBJ whole genome shotgun (WGS) entry which is preliminary data.</text>
</comment>
<proteinExistence type="predicted"/>
<keyword evidence="2" id="KW-1185">Reference proteome</keyword>
<accession>A0ABR1DVY5</accession>
<dbReference type="Proteomes" id="UP001303046">
    <property type="component" value="Unassembled WGS sequence"/>
</dbReference>
<protein>
    <submittedName>
        <fullName evidence="1">Uncharacterized protein</fullName>
    </submittedName>
</protein>
<evidence type="ECO:0000313" key="2">
    <source>
        <dbReference type="Proteomes" id="UP001303046"/>
    </source>
</evidence>
<reference evidence="1 2" key="1">
    <citation type="submission" date="2023-08" db="EMBL/GenBank/DDBJ databases">
        <title>A Necator americanus chromosomal reference genome.</title>
        <authorList>
            <person name="Ilik V."/>
            <person name="Petrzelkova K.J."/>
            <person name="Pardy F."/>
            <person name="Fuh T."/>
            <person name="Niatou-Singa F.S."/>
            <person name="Gouil Q."/>
            <person name="Baker L."/>
            <person name="Ritchie M.E."/>
            <person name="Jex A.R."/>
            <person name="Gazzola D."/>
            <person name="Li H."/>
            <person name="Toshio Fujiwara R."/>
            <person name="Zhan B."/>
            <person name="Aroian R.V."/>
            <person name="Pafco B."/>
            <person name="Schwarz E.M."/>
        </authorList>
    </citation>
    <scope>NUCLEOTIDE SEQUENCE [LARGE SCALE GENOMIC DNA]</scope>
    <source>
        <strain evidence="1 2">Aroian</strain>
        <tissue evidence="1">Whole animal</tissue>
    </source>
</reference>
<dbReference type="EMBL" id="JAVFWL010000005">
    <property type="protein sequence ID" value="KAK6754443.1"/>
    <property type="molecule type" value="Genomic_DNA"/>
</dbReference>
<organism evidence="1 2">
    <name type="scientific">Necator americanus</name>
    <name type="common">Human hookworm</name>
    <dbReference type="NCBI Taxonomy" id="51031"/>
    <lineage>
        <taxon>Eukaryota</taxon>
        <taxon>Metazoa</taxon>
        <taxon>Ecdysozoa</taxon>
        <taxon>Nematoda</taxon>
        <taxon>Chromadorea</taxon>
        <taxon>Rhabditida</taxon>
        <taxon>Rhabditina</taxon>
        <taxon>Rhabditomorpha</taxon>
        <taxon>Strongyloidea</taxon>
        <taxon>Ancylostomatidae</taxon>
        <taxon>Bunostominae</taxon>
        <taxon>Necator</taxon>
    </lineage>
</organism>